<name>A0A6J5PZU0_9CAUD</name>
<accession>A0A6J5PZU0</accession>
<gene>
    <name evidence="2" type="ORF">UFOVP1138_48</name>
    <name evidence="3" type="ORF">UFOVP1394_45</name>
    <name evidence="1" type="ORF">UFOVP975_73</name>
</gene>
<evidence type="ECO:0000313" key="1">
    <source>
        <dbReference type="EMBL" id="CAB4174668.1"/>
    </source>
</evidence>
<dbReference type="Pfam" id="PF19174">
    <property type="entry name" value="DUF5856"/>
    <property type="match status" value="1"/>
</dbReference>
<proteinExistence type="predicted"/>
<dbReference type="EMBL" id="LR797086">
    <property type="protein sequence ID" value="CAB4186265.1"/>
    <property type="molecule type" value="Genomic_DNA"/>
</dbReference>
<evidence type="ECO:0000313" key="2">
    <source>
        <dbReference type="EMBL" id="CAB4186265.1"/>
    </source>
</evidence>
<dbReference type="EMBL" id="LR797345">
    <property type="protein sequence ID" value="CAB4204425.1"/>
    <property type="molecule type" value="Genomic_DNA"/>
</dbReference>
<sequence length="146" mass="16194">MLNAKSVIKQGLTKVKEQESAKEESSEPAINELVERVFTTRNLVHFAHWNTNSYASHVALGDLYDSIVDAVDDLVETYQGEFGLLSGLECCECSAHDDIIAQIKADSDWVKANRSKIANGSTTIENMVDGLMAAYNKTLYKLKNLH</sequence>
<dbReference type="InterPro" id="IPR043876">
    <property type="entry name" value="DUF5856"/>
</dbReference>
<organism evidence="1">
    <name type="scientific">uncultured Caudovirales phage</name>
    <dbReference type="NCBI Taxonomy" id="2100421"/>
    <lineage>
        <taxon>Viruses</taxon>
        <taxon>Duplodnaviria</taxon>
        <taxon>Heunggongvirae</taxon>
        <taxon>Uroviricota</taxon>
        <taxon>Caudoviricetes</taxon>
        <taxon>Peduoviridae</taxon>
        <taxon>Maltschvirus</taxon>
        <taxon>Maltschvirus maltsch</taxon>
    </lineage>
</organism>
<protein>
    <submittedName>
        <fullName evidence="1">Uncharacterized protein</fullName>
    </submittedName>
</protein>
<dbReference type="EMBL" id="LR796921">
    <property type="protein sequence ID" value="CAB4174668.1"/>
    <property type="molecule type" value="Genomic_DNA"/>
</dbReference>
<reference evidence="1" key="1">
    <citation type="submission" date="2020-05" db="EMBL/GenBank/DDBJ databases">
        <authorList>
            <person name="Chiriac C."/>
            <person name="Salcher M."/>
            <person name="Ghai R."/>
            <person name="Kavagutti S V."/>
        </authorList>
    </citation>
    <scope>NUCLEOTIDE SEQUENCE</scope>
</reference>
<evidence type="ECO:0000313" key="3">
    <source>
        <dbReference type="EMBL" id="CAB4204425.1"/>
    </source>
</evidence>